<keyword evidence="8" id="KW-1185">Reference proteome</keyword>
<keyword evidence="3" id="KW-0238">DNA-binding</keyword>
<dbReference type="AlphaFoldDB" id="A0A1R3GN57"/>
<dbReference type="InterPro" id="IPR002100">
    <property type="entry name" value="TF_MADSbox"/>
</dbReference>
<dbReference type="PANTHER" id="PTHR11945:SF725">
    <property type="entry name" value="AGAMOUS-LIKE 58-RELATED"/>
    <property type="match status" value="1"/>
</dbReference>
<evidence type="ECO:0000313" key="8">
    <source>
        <dbReference type="Proteomes" id="UP000188268"/>
    </source>
</evidence>
<dbReference type="GO" id="GO:0000981">
    <property type="term" value="F:DNA-binding transcription factor activity, RNA polymerase II-specific"/>
    <property type="evidence" value="ECO:0007669"/>
    <property type="project" value="TreeGrafter"/>
</dbReference>
<accession>A0A1R3GN57</accession>
<comment type="subcellular location">
    <subcellularLocation>
        <location evidence="1">Nucleus</location>
    </subcellularLocation>
</comment>
<dbReference type="Gene3D" id="3.40.1810.10">
    <property type="entry name" value="Transcription factor, MADS-box"/>
    <property type="match status" value="1"/>
</dbReference>
<dbReference type="InterPro" id="IPR036879">
    <property type="entry name" value="TF_MADSbox_sf"/>
</dbReference>
<organism evidence="7 8">
    <name type="scientific">Corchorus capsularis</name>
    <name type="common">Jute</name>
    <dbReference type="NCBI Taxonomy" id="210143"/>
    <lineage>
        <taxon>Eukaryota</taxon>
        <taxon>Viridiplantae</taxon>
        <taxon>Streptophyta</taxon>
        <taxon>Embryophyta</taxon>
        <taxon>Tracheophyta</taxon>
        <taxon>Spermatophyta</taxon>
        <taxon>Magnoliopsida</taxon>
        <taxon>eudicotyledons</taxon>
        <taxon>Gunneridae</taxon>
        <taxon>Pentapetalae</taxon>
        <taxon>rosids</taxon>
        <taxon>malvids</taxon>
        <taxon>Malvales</taxon>
        <taxon>Malvaceae</taxon>
        <taxon>Grewioideae</taxon>
        <taxon>Apeibeae</taxon>
        <taxon>Corchorus</taxon>
    </lineage>
</organism>
<dbReference type="Gramene" id="OMO59467">
    <property type="protein sequence ID" value="OMO59467"/>
    <property type="gene ID" value="CCACVL1_24807"/>
</dbReference>
<keyword evidence="5" id="KW-0539">Nucleus</keyword>
<dbReference type="PRINTS" id="PR00404">
    <property type="entry name" value="MADSDOMAIN"/>
</dbReference>
<evidence type="ECO:0000256" key="3">
    <source>
        <dbReference type="ARBA" id="ARBA00023125"/>
    </source>
</evidence>
<evidence type="ECO:0000256" key="1">
    <source>
        <dbReference type="ARBA" id="ARBA00004123"/>
    </source>
</evidence>
<evidence type="ECO:0000256" key="4">
    <source>
        <dbReference type="ARBA" id="ARBA00023163"/>
    </source>
</evidence>
<dbReference type="GO" id="GO:0005634">
    <property type="term" value="C:nucleus"/>
    <property type="evidence" value="ECO:0007669"/>
    <property type="project" value="UniProtKB-SubCell"/>
</dbReference>
<dbReference type="OMA" id="HNQMEAS"/>
<evidence type="ECO:0000256" key="5">
    <source>
        <dbReference type="ARBA" id="ARBA00023242"/>
    </source>
</evidence>
<dbReference type="SUPFAM" id="SSF55455">
    <property type="entry name" value="SRF-like"/>
    <property type="match status" value="1"/>
</dbReference>
<gene>
    <name evidence="7" type="ORF">CCACVL1_24807</name>
</gene>
<feature type="domain" description="MADS-box" evidence="6">
    <location>
        <begin position="10"/>
        <end position="70"/>
    </location>
</feature>
<dbReference type="EMBL" id="AWWV01013931">
    <property type="protein sequence ID" value="OMO59467.1"/>
    <property type="molecule type" value="Genomic_DNA"/>
</dbReference>
<dbReference type="GO" id="GO:0000978">
    <property type="term" value="F:RNA polymerase II cis-regulatory region sequence-specific DNA binding"/>
    <property type="evidence" value="ECO:0007669"/>
    <property type="project" value="TreeGrafter"/>
</dbReference>
<evidence type="ECO:0000313" key="7">
    <source>
        <dbReference type="EMBL" id="OMO59467.1"/>
    </source>
</evidence>
<evidence type="ECO:0000256" key="2">
    <source>
        <dbReference type="ARBA" id="ARBA00023015"/>
    </source>
</evidence>
<dbReference type="OrthoDB" id="1082350at2759"/>
<dbReference type="Pfam" id="PF00319">
    <property type="entry name" value="SRF-TF"/>
    <property type="match status" value="1"/>
</dbReference>
<dbReference type="FunFam" id="3.40.1810.10:FF:000006">
    <property type="entry name" value="Agamous-like MADS-box protein AGL62"/>
    <property type="match status" value="1"/>
</dbReference>
<dbReference type="PANTHER" id="PTHR11945">
    <property type="entry name" value="MADS BOX PROTEIN"/>
    <property type="match status" value="1"/>
</dbReference>
<reference evidence="7 8" key="1">
    <citation type="submission" date="2013-09" db="EMBL/GenBank/DDBJ databases">
        <title>Corchorus capsularis genome sequencing.</title>
        <authorList>
            <person name="Alam M."/>
            <person name="Haque M.S."/>
            <person name="Islam M.S."/>
            <person name="Emdad E.M."/>
            <person name="Islam M.M."/>
            <person name="Ahmed B."/>
            <person name="Halim A."/>
            <person name="Hossen Q.M.M."/>
            <person name="Hossain M.Z."/>
            <person name="Ahmed R."/>
            <person name="Khan M.M."/>
            <person name="Islam R."/>
            <person name="Rashid M.M."/>
            <person name="Khan S.A."/>
            <person name="Rahman M.S."/>
            <person name="Alam M."/>
        </authorList>
    </citation>
    <scope>NUCLEOTIDE SEQUENCE [LARGE SCALE GENOMIC DNA]</scope>
    <source>
        <strain evidence="8">cv. CVL-1</strain>
        <tissue evidence="7">Whole seedling</tissue>
    </source>
</reference>
<proteinExistence type="predicted"/>
<keyword evidence="2" id="KW-0805">Transcription regulation</keyword>
<comment type="caution">
    <text evidence="7">The sequence shown here is derived from an EMBL/GenBank/DDBJ whole genome shotgun (WGS) entry which is preliminary data.</text>
</comment>
<sequence length="221" mass="24374">MNAGLVKKTKGRQKIEMKLIEKEEDKLITFSKRRSGIYKKACELNTLCGTDTGILVFSPAGKPFSFGHPSFESLANRFLNQSPPPNNNTHPLVEARRKAKVEQLAMQYNEVSDQLDAEKYRGKMIDEMTKGNETQGWWKAPVDQLSEQQELLDLYSNYENVLGIMLSKMNVKGAGDGGIFSSTVASMDPADQHTDVFATNPNVGVLPATFPPGLGPAGCQF</sequence>
<dbReference type="PROSITE" id="PS50066">
    <property type="entry name" value="MADS_BOX_2"/>
    <property type="match status" value="1"/>
</dbReference>
<dbReference type="Proteomes" id="UP000188268">
    <property type="component" value="Unassembled WGS sequence"/>
</dbReference>
<dbReference type="SMART" id="SM00432">
    <property type="entry name" value="MADS"/>
    <property type="match status" value="1"/>
</dbReference>
<protein>
    <submittedName>
        <fullName evidence="7">Transcription factor, MADS-box</fullName>
    </submittedName>
</protein>
<keyword evidence="4" id="KW-0804">Transcription</keyword>
<dbReference type="GO" id="GO:0046983">
    <property type="term" value="F:protein dimerization activity"/>
    <property type="evidence" value="ECO:0007669"/>
    <property type="project" value="InterPro"/>
</dbReference>
<evidence type="ECO:0000259" key="6">
    <source>
        <dbReference type="PROSITE" id="PS50066"/>
    </source>
</evidence>
<name>A0A1R3GN57_COCAP</name>